<accession>A0A9E7KPG3</accession>
<evidence type="ECO:0000313" key="3">
    <source>
        <dbReference type="EMBL" id="URE23149.1"/>
    </source>
</evidence>
<proteinExistence type="predicted"/>
<dbReference type="PANTHER" id="PTHR32378">
    <property type="entry name" value="GUANINE NUCLEOTIDE-BINDING PROTEIN SUBUNIT GAMMA 3"/>
    <property type="match status" value="1"/>
</dbReference>
<sequence length="269" mass="29423">MAAEEGSGALPSPRPRSPPRYPDLCGRHRLQAEFQLLSREISFLEEELQSVEGLQPVSACCKEYVRIDDYVGANPDPLIPMYDLRRETNTAAFGGGFEQWFAATQQGRAAPVITRAGGKDQVAPVNRIGPAPHVVHAHREIAARFPAPDYSVPSQLSHVLDIPVDVFALAPLEEKCAFALDVCVVSADEYLKFIFVTIRLDSNVIFYSQARSGLKANTMSRSSLILYSSPGQLLTTFIYMKLVIWSTAIDVKKEEGMAGLVALLGGGLK</sequence>
<evidence type="ECO:0000256" key="1">
    <source>
        <dbReference type="SAM" id="Coils"/>
    </source>
</evidence>
<dbReference type="AlphaFoldDB" id="A0A9E7KPG3"/>
<dbReference type="PANTHER" id="PTHR32378:SF10">
    <property type="entry name" value="GUANINE NUCLEOTIDE-BINDING PROTEIN SUBUNIT GAMMA 3"/>
    <property type="match status" value="1"/>
</dbReference>
<organism evidence="3 4">
    <name type="scientific">Musa troglodytarum</name>
    <name type="common">fe'i banana</name>
    <dbReference type="NCBI Taxonomy" id="320322"/>
    <lineage>
        <taxon>Eukaryota</taxon>
        <taxon>Viridiplantae</taxon>
        <taxon>Streptophyta</taxon>
        <taxon>Embryophyta</taxon>
        <taxon>Tracheophyta</taxon>
        <taxon>Spermatophyta</taxon>
        <taxon>Magnoliopsida</taxon>
        <taxon>Liliopsida</taxon>
        <taxon>Zingiberales</taxon>
        <taxon>Musaceae</taxon>
        <taxon>Musa</taxon>
    </lineage>
</organism>
<evidence type="ECO:0000256" key="2">
    <source>
        <dbReference type="SAM" id="MobiDB-lite"/>
    </source>
</evidence>
<feature type="coiled-coil region" evidence="1">
    <location>
        <begin position="27"/>
        <end position="54"/>
    </location>
</feature>
<evidence type="ECO:0008006" key="5">
    <source>
        <dbReference type="Google" id="ProtNLM"/>
    </source>
</evidence>
<gene>
    <name evidence="3" type="ORF">MUK42_15879</name>
</gene>
<dbReference type="Proteomes" id="UP001055439">
    <property type="component" value="Chromosome 8"/>
</dbReference>
<evidence type="ECO:0000313" key="4">
    <source>
        <dbReference type="Proteomes" id="UP001055439"/>
    </source>
</evidence>
<dbReference type="OrthoDB" id="1936517at2759"/>
<reference evidence="3" key="1">
    <citation type="submission" date="2022-05" db="EMBL/GenBank/DDBJ databases">
        <title>The Musa troglodytarum L. genome provides insights into the mechanism of non-climacteric behaviour and enrichment of carotenoids.</title>
        <authorList>
            <person name="Wang J."/>
        </authorList>
    </citation>
    <scope>NUCLEOTIDE SEQUENCE</scope>
    <source>
        <tissue evidence="3">Leaf</tissue>
    </source>
</reference>
<dbReference type="EMBL" id="CP097510">
    <property type="protein sequence ID" value="URE23149.1"/>
    <property type="molecule type" value="Genomic_DNA"/>
</dbReference>
<name>A0A9E7KPG3_9LILI</name>
<feature type="compositionally biased region" description="Pro residues" evidence="2">
    <location>
        <begin position="12"/>
        <end position="21"/>
    </location>
</feature>
<protein>
    <recommendedName>
        <fullName evidence="5">G protein gamma domain-containing protein</fullName>
    </recommendedName>
</protein>
<keyword evidence="1" id="KW-0175">Coiled coil</keyword>
<feature type="region of interest" description="Disordered" evidence="2">
    <location>
        <begin position="1"/>
        <end position="21"/>
    </location>
</feature>
<keyword evidence="4" id="KW-1185">Reference proteome</keyword>
<dbReference type="InterPro" id="IPR055305">
    <property type="entry name" value="GG3-like"/>
</dbReference>